<evidence type="ECO:0000256" key="15">
    <source>
        <dbReference type="SAM" id="Phobius"/>
    </source>
</evidence>
<dbReference type="GO" id="GO:0009002">
    <property type="term" value="F:serine-type D-Ala-D-Ala carboxypeptidase activity"/>
    <property type="evidence" value="ECO:0007669"/>
    <property type="project" value="UniProtKB-EC"/>
</dbReference>
<evidence type="ECO:0000256" key="13">
    <source>
        <dbReference type="ARBA" id="ARBA00049902"/>
    </source>
</evidence>
<evidence type="ECO:0000256" key="4">
    <source>
        <dbReference type="ARBA" id="ARBA00022670"/>
    </source>
</evidence>
<dbReference type="SUPFAM" id="SSF56601">
    <property type="entry name" value="beta-lactamase/transpeptidase-like"/>
    <property type="match status" value="1"/>
</dbReference>
<gene>
    <name evidence="17" type="ORF">GLW04_05760</name>
</gene>
<keyword evidence="7" id="KW-0378">Hydrolase</keyword>
<dbReference type="CDD" id="cd00063">
    <property type="entry name" value="FN3"/>
    <property type="match status" value="1"/>
</dbReference>
<evidence type="ECO:0000256" key="11">
    <source>
        <dbReference type="ARBA" id="ARBA00023316"/>
    </source>
</evidence>
<dbReference type="Gene3D" id="3.40.710.10">
    <property type="entry name" value="DD-peptidase/beta-lactamase superfamily"/>
    <property type="match status" value="1"/>
</dbReference>
<evidence type="ECO:0000259" key="16">
    <source>
        <dbReference type="PROSITE" id="PS50853"/>
    </source>
</evidence>
<dbReference type="InterPro" id="IPR036950">
    <property type="entry name" value="PBP_transglycosylase"/>
</dbReference>
<dbReference type="FunFam" id="1.10.3810.10:FF:000001">
    <property type="entry name" value="Penicillin-binding protein 1A"/>
    <property type="match status" value="1"/>
</dbReference>
<proteinExistence type="inferred from homology"/>
<keyword evidence="9" id="KW-0573">Peptidoglycan synthesis</keyword>
<evidence type="ECO:0000313" key="18">
    <source>
        <dbReference type="Proteomes" id="UP000460949"/>
    </source>
</evidence>
<dbReference type="RefSeq" id="WP_160835781.1">
    <property type="nucleotide sequence ID" value="NZ_WMET01000001.1"/>
</dbReference>
<dbReference type="Pfam" id="PF00912">
    <property type="entry name" value="Transgly"/>
    <property type="match status" value="1"/>
</dbReference>
<dbReference type="PANTHER" id="PTHR32282">
    <property type="entry name" value="BINDING PROTEIN TRANSPEPTIDASE, PUTATIVE-RELATED"/>
    <property type="match status" value="1"/>
</dbReference>
<keyword evidence="15" id="KW-0812">Transmembrane</keyword>
<feature type="compositionally biased region" description="Polar residues" evidence="14">
    <location>
        <begin position="755"/>
        <end position="771"/>
    </location>
</feature>
<dbReference type="PANTHER" id="PTHR32282:SF29">
    <property type="entry name" value="PENICILLIN-BINDING PROTEIN 1A"/>
    <property type="match status" value="1"/>
</dbReference>
<comment type="catalytic activity">
    <reaction evidence="12">
        <text>Preferential cleavage: (Ac)2-L-Lys-D-Ala-|-D-Ala. Also transpeptidation of peptidyl-alanyl moieties that are N-acyl substituents of D-alanine.</text>
        <dbReference type="EC" id="3.4.16.4"/>
    </reaction>
</comment>
<evidence type="ECO:0000256" key="6">
    <source>
        <dbReference type="ARBA" id="ARBA00022679"/>
    </source>
</evidence>
<dbReference type="Pfam" id="PF00041">
    <property type="entry name" value="fn3"/>
    <property type="match status" value="1"/>
</dbReference>
<protein>
    <submittedName>
        <fullName evidence="17">PBP1A family penicillin-binding protein</fullName>
    </submittedName>
</protein>
<dbReference type="GO" id="GO:0008658">
    <property type="term" value="F:penicillin binding"/>
    <property type="evidence" value="ECO:0007669"/>
    <property type="project" value="InterPro"/>
</dbReference>
<evidence type="ECO:0000256" key="7">
    <source>
        <dbReference type="ARBA" id="ARBA00022801"/>
    </source>
</evidence>
<feature type="compositionally biased region" description="Low complexity" evidence="14">
    <location>
        <begin position="855"/>
        <end position="865"/>
    </location>
</feature>
<feature type="domain" description="Fibronectin type-III" evidence="16">
    <location>
        <begin position="682"/>
        <end position="772"/>
    </location>
</feature>
<feature type="compositionally biased region" description="Basic residues" evidence="14">
    <location>
        <begin position="9"/>
        <end position="22"/>
    </location>
</feature>
<organism evidence="17 18">
    <name type="scientific">Halobacillus litoralis</name>
    <dbReference type="NCBI Taxonomy" id="45668"/>
    <lineage>
        <taxon>Bacteria</taxon>
        <taxon>Bacillati</taxon>
        <taxon>Bacillota</taxon>
        <taxon>Bacilli</taxon>
        <taxon>Bacillales</taxon>
        <taxon>Bacillaceae</taxon>
        <taxon>Halobacillus</taxon>
    </lineage>
</organism>
<dbReference type="GO" id="GO:0030288">
    <property type="term" value="C:outer membrane-bounded periplasmic space"/>
    <property type="evidence" value="ECO:0007669"/>
    <property type="project" value="TreeGrafter"/>
</dbReference>
<dbReference type="GO" id="GO:0009252">
    <property type="term" value="P:peptidoglycan biosynthetic process"/>
    <property type="evidence" value="ECO:0007669"/>
    <property type="project" value="UniProtKB-KW"/>
</dbReference>
<keyword evidence="11" id="KW-0961">Cell wall biogenesis/degradation</keyword>
<dbReference type="Gene3D" id="2.60.40.10">
    <property type="entry name" value="Immunoglobulins"/>
    <property type="match status" value="1"/>
</dbReference>
<sequence length="895" mass="97988">MANDSQSRTARRKQMKSSKKTKGTSKFKKVFMTLLTIGIVLMIGVGALFTYYAVSAPALDEEKLSDPFSSKVYDDDGELVADLAGDERRTKITYDDIPAVLEDAVLATEDVRFYDHIGIDFQRIGGAVLANITGGFGAEGASTITQQVVKESFLTTEKTIKRKVQEQYLAIKLDQEYSKEEILEMYLNKIYYGAGSYGVAEAAETYFGKKDLSELTLPEAALLAGLPQRPSGYMPFENPDLAKDRMNTVLSLMVQHGKITETEADEARSVEIEDMLIERQQEEATPYQAFIDRVAEEVQEKMDGADIYKDGLNIYTTLDTDAQDYVQQLLSNEGSIPWPDDELETGVAVTDTKTGAVKAIGGGRNYQKEGFNFATDINRQPGSTFKPIAAYGPAIEYNKISTYHQLNDEKTDFGDWSPNNFDNQFRGWVSARYALSRSLNIPTIKLLQEVGVDKAEGFAEGLGVDFGEDGMSLNDAIGGGSTGMNPLQMAGAYAAFGNEGVYVEPYTVESVEIPGEGTIDLKPEPNSAMSSATAYMVSNMLQTTMSEGSGTSANVPSLPEAGKTGTTNIGDVANNSWFSGYTTNYSISIWTGYGEDNSRGLSDAARNIPKQIFKPLMTQISQGKDTADFKKPDSVAWVDVEEGSNPARLPSDYTPESRIVTELFLADNQPSKVSQVFQKLDPVQSLSGQFNEESSTIDLSWDYGNTDGVTFRVAASINGSESRQLTTTKDTSVEITSIDPAATYEFSVVAISDNEQAENSDAATVRVQTPGSIGDEEQEEEETEESGENEENSEEGSEEEAPSDEQSEEETEEPEENSGNEEENEGNNETPEEEQNTDQDNGNTGNEQDNEENNQDNNGENSEQNNGGGSSEEQPPQEENDTELQQNESEDQEEE</sequence>
<feature type="transmembrane region" description="Helical" evidence="15">
    <location>
        <begin position="30"/>
        <end position="54"/>
    </location>
</feature>
<keyword evidence="3" id="KW-0121">Carboxypeptidase</keyword>
<dbReference type="Gene3D" id="1.10.3810.10">
    <property type="entry name" value="Biosynthetic peptidoglycan transglycosylase-like"/>
    <property type="match status" value="1"/>
</dbReference>
<dbReference type="PROSITE" id="PS50853">
    <property type="entry name" value="FN3"/>
    <property type="match status" value="1"/>
</dbReference>
<evidence type="ECO:0000256" key="2">
    <source>
        <dbReference type="ARBA" id="ARBA00007739"/>
    </source>
</evidence>
<dbReference type="InterPro" id="IPR001264">
    <property type="entry name" value="Glyco_trans_51"/>
</dbReference>
<keyword evidence="10" id="KW-0511">Multifunctional enzyme</keyword>
<dbReference type="GO" id="GO:0071555">
    <property type="term" value="P:cell wall organization"/>
    <property type="evidence" value="ECO:0007669"/>
    <property type="project" value="UniProtKB-KW"/>
</dbReference>
<evidence type="ECO:0000256" key="14">
    <source>
        <dbReference type="SAM" id="MobiDB-lite"/>
    </source>
</evidence>
<evidence type="ECO:0000256" key="10">
    <source>
        <dbReference type="ARBA" id="ARBA00023268"/>
    </source>
</evidence>
<feature type="region of interest" description="Disordered" evidence="14">
    <location>
        <begin position="755"/>
        <end position="895"/>
    </location>
</feature>
<dbReference type="SUPFAM" id="SSF53955">
    <property type="entry name" value="Lysozyme-like"/>
    <property type="match status" value="1"/>
</dbReference>
<feature type="compositionally biased region" description="Acidic residues" evidence="14">
    <location>
        <begin position="774"/>
        <end position="837"/>
    </location>
</feature>
<keyword evidence="15" id="KW-0472">Membrane</keyword>
<dbReference type="Pfam" id="PF00905">
    <property type="entry name" value="Transpeptidase"/>
    <property type="match status" value="1"/>
</dbReference>
<dbReference type="GO" id="GO:0008955">
    <property type="term" value="F:peptidoglycan glycosyltransferase activity"/>
    <property type="evidence" value="ECO:0007669"/>
    <property type="project" value="UniProtKB-EC"/>
</dbReference>
<comment type="caution">
    <text evidence="17">The sequence shown here is derived from an EMBL/GenBank/DDBJ whole genome shotgun (WGS) entry which is preliminary data.</text>
</comment>
<evidence type="ECO:0000313" key="17">
    <source>
        <dbReference type="EMBL" id="MYL19388.1"/>
    </source>
</evidence>
<dbReference type="AlphaFoldDB" id="A0A845DQ99"/>
<accession>A0A845DQ99</accession>
<dbReference type="SUPFAM" id="SSF49265">
    <property type="entry name" value="Fibronectin type III"/>
    <property type="match status" value="1"/>
</dbReference>
<dbReference type="InterPro" id="IPR036116">
    <property type="entry name" value="FN3_sf"/>
</dbReference>
<keyword evidence="6" id="KW-0808">Transferase</keyword>
<dbReference type="InterPro" id="IPR013783">
    <property type="entry name" value="Ig-like_fold"/>
</dbReference>
<dbReference type="Proteomes" id="UP000460949">
    <property type="component" value="Unassembled WGS sequence"/>
</dbReference>
<dbReference type="InterPro" id="IPR023346">
    <property type="entry name" value="Lysozyme-like_dom_sf"/>
</dbReference>
<dbReference type="OrthoDB" id="9766909at2"/>
<dbReference type="InterPro" id="IPR050396">
    <property type="entry name" value="Glycosyltr_51/Transpeptidase"/>
</dbReference>
<evidence type="ECO:0000256" key="5">
    <source>
        <dbReference type="ARBA" id="ARBA00022676"/>
    </source>
</evidence>
<dbReference type="EMBL" id="WMET01000001">
    <property type="protein sequence ID" value="MYL19388.1"/>
    <property type="molecule type" value="Genomic_DNA"/>
</dbReference>
<comment type="catalytic activity">
    <reaction evidence="13">
        <text>[GlcNAc-(1-&gt;4)-Mur2Ac(oyl-L-Ala-gamma-D-Glu-L-Lys-D-Ala-D-Ala)](n)-di-trans,octa-cis-undecaprenyl diphosphate + beta-D-GlcNAc-(1-&gt;4)-Mur2Ac(oyl-L-Ala-gamma-D-Glu-L-Lys-D-Ala-D-Ala)-di-trans,octa-cis-undecaprenyl diphosphate = [GlcNAc-(1-&gt;4)-Mur2Ac(oyl-L-Ala-gamma-D-Glu-L-Lys-D-Ala-D-Ala)](n+1)-di-trans,octa-cis-undecaprenyl diphosphate + di-trans,octa-cis-undecaprenyl diphosphate + H(+)</text>
        <dbReference type="Rhea" id="RHEA:23708"/>
        <dbReference type="Rhea" id="RHEA-COMP:9602"/>
        <dbReference type="Rhea" id="RHEA-COMP:9603"/>
        <dbReference type="ChEBI" id="CHEBI:15378"/>
        <dbReference type="ChEBI" id="CHEBI:58405"/>
        <dbReference type="ChEBI" id="CHEBI:60033"/>
        <dbReference type="ChEBI" id="CHEBI:78435"/>
        <dbReference type="EC" id="2.4.99.28"/>
    </reaction>
</comment>
<evidence type="ECO:0000256" key="9">
    <source>
        <dbReference type="ARBA" id="ARBA00022984"/>
    </source>
</evidence>
<keyword evidence="8" id="KW-0133">Cell shape</keyword>
<evidence type="ECO:0000256" key="8">
    <source>
        <dbReference type="ARBA" id="ARBA00022960"/>
    </source>
</evidence>
<keyword evidence="4" id="KW-0645">Protease</keyword>
<keyword evidence="5" id="KW-0328">Glycosyltransferase</keyword>
<dbReference type="GO" id="GO:0008360">
    <property type="term" value="P:regulation of cell shape"/>
    <property type="evidence" value="ECO:0007669"/>
    <property type="project" value="UniProtKB-KW"/>
</dbReference>
<name>A0A845DQ99_9BACI</name>
<comment type="similarity">
    <text evidence="1">In the C-terminal section; belongs to the transpeptidase family.</text>
</comment>
<dbReference type="InterPro" id="IPR012338">
    <property type="entry name" value="Beta-lactam/transpept-like"/>
</dbReference>
<dbReference type="NCBIfam" id="TIGR02074">
    <property type="entry name" value="PBP_1a_fam"/>
    <property type="match status" value="1"/>
</dbReference>
<evidence type="ECO:0000256" key="12">
    <source>
        <dbReference type="ARBA" id="ARBA00034000"/>
    </source>
</evidence>
<keyword evidence="15" id="KW-1133">Transmembrane helix</keyword>
<reference evidence="17 18" key="1">
    <citation type="submission" date="2019-11" db="EMBL/GenBank/DDBJ databases">
        <title>Genome sequences of 17 halophilic strains isolated from different environments.</title>
        <authorList>
            <person name="Furrow R.E."/>
        </authorList>
    </citation>
    <scope>NUCLEOTIDE SEQUENCE [LARGE SCALE GENOMIC DNA]</scope>
    <source>
        <strain evidence="17 18">22511_23_Filter</strain>
    </source>
</reference>
<feature type="compositionally biased region" description="Acidic residues" evidence="14">
    <location>
        <begin position="875"/>
        <end position="895"/>
    </location>
</feature>
<evidence type="ECO:0000256" key="1">
    <source>
        <dbReference type="ARBA" id="ARBA00007090"/>
    </source>
</evidence>
<dbReference type="InterPro" id="IPR003961">
    <property type="entry name" value="FN3_dom"/>
</dbReference>
<comment type="similarity">
    <text evidence="2">In the N-terminal section; belongs to the glycosyltransferase 51 family.</text>
</comment>
<feature type="region of interest" description="Disordered" evidence="14">
    <location>
        <begin position="1"/>
        <end position="22"/>
    </location>
</feature>
<evidence type="ECO:0000256" key="3">
    <source>
        <dbReference type="ARBA" id="ARBA00022645"/>
    </source>
</evidence>
<feature type="compositionally biased region" description="Low complexity" evidence="14">
    <location>
        <begin position="838"/>
        <end position="847"/>
    </location>
</feature>
<dbReference type="InterPro" id="IPR001460">
    <property type="entry name" value="PCN-bd_Tpept"/>
</dbReference>
<dbReference type="GO" id="GO:0006508">
    <property type="term" value="P:proteolysis"/>
    <property type="evidence" value="ECO:0007669"/>
    <property type="project" value="UniProtKB-KW"/>
</dbReference>